<gene>
    <name evidence="2" type="ORF">AWM70_17710</name>
</gene>
<dbReference type="Pfam" id="PF13349">
    <property type="entry name" value="DUF4097"/>
    <property type="match status" value="1"/>
</dbReference>
<dbReference type="Proteomes" id="UP000092573">
    <property type="component" value="Chromosome"/>
</dbReference>
<protein>
    <recommendedName>
        <fullName evidence="1">DUF4097 domain-containing protein</fullName>
    </recommendedName>
</protein>
<dbReference type="OrthoDB" id="2359834at2"/>
<organism evidence="2 3">
    <name type="scientific">Paenibacillus yonginensis</name>
    <dbReference type="NCBI Taxonomy" id="1462996"/>
    <lineage>
        <taxon>Bacteria</taxon>
        <taxon>Bacillati</taxon>
        <taxon>Bacillota</taxon>
        <taxon>Bacilli</taxon>
        <taxon>Bacillales</taxon>
        <taxon>Paenibacillaceae</taxon>
        <taxon>Paenibacillus</taxon>
    </lineage>
</organism>
<reference evidence="2 3" key="1">
    <citation type="submission" date="2016-01" db="EMBL/GenBank/DDBJ databases">
        <title>Complete Genome Sequence of Paenibacillus yonginensis DCY84, a novel Plant Growth-Promoting Bacteria with Elicitation of Induced Systemic Resistance.</title>
        <authorList>
            <person name="Kim Y.J."/>
            <person name="Yang D.C."/>
            <person name="Sukweenadhi J."/>
        </authorList>
    </citation>
    <scope>NUCLEOTIDE SEQUENCE [LARGE SCALE GENOMIC DNA]</scope>
    <source>
        <strain evidence="2 3">DCY84</strain>
    </source>
</reference>
<name>A0A1B1N422_9BACL</name>
<keyword evidence="3" id="KW-1185">Reference proteome</keyword>
<dbReference type="KEGG" id="pyg:AWM70_17710"/>
<evidence type="ECO:0000313" key="2">
    <source>
        <dbReference type="EMBL" id="ANS76191.1"/>
    </source>
</evidence>
<dbReference type="PANTHER" id="PTHR34094:SF1">
    <property type="entry name" value="PROTEIN FAM185A"/>
    <property type="match status" value="1"/>
</dbReference>
<dbReference type="AlphaFoldDB" id="A0A1B1N422"/>
<evidence type="ECO:0000259" key="1">
    <source>
        <dbReference type="Pfam" id="PF13349"/>
    </source>
</evidence>
<dbReference type="RefSeq" id="WP_068698601.1">
    <property type="nucleotide sequence ID" value="NZ_CP014167.1"/>
</dbReference>
<proteinExistence type="predicted"/>
<evidence type="ECO:0000313" key="3">
    <source>
        <dbReference type="Proteomes" id="UP000092573"/>
    </source>
</evidence>
<dbReference type="InterPro" id="IPR025164">
    <property type="entry name" value="Toastrack_DUF4097"/>
</dbReference>
<sequence>MNKSRNWPVAVIVLLAIGLAGMAYQHFKFGEERKDFERRWNLTAAQLHNLSIVSDVPSDINFIPAKEGSGYVQLSGKLKSEIVRKLSQTEPASDGLQLDLSSDSFSIFSFDFRSTKSQITVALPEGLELGRFQLDLKSGGGSVRGVRAGQADLKTSSGRLVVSDVKAAQINLHSSSGKITAEQLEGTLTAATSSGGMSLTRISGDGTYTLSSGHLNGTGITGHVAIQTSSGDVTLSQFSGSGQIASSSGSITLSGQRSDSLNITARSGNVKLSKDDAFRGIYNLRTSSGSIHAPDSPGQTHDVIEVRTRSGNITIR</sequence>
<dbReference type="STRING" id="1462996.AWM70_17710"/>
<feature type="domain" description="DUF4097" evidence="1">
    <location>
        <begin position="50"/>
        <end position="236"/>
    </location>
</feature>
<accession>A0A1B1N422</accession>
<dbReference type="EMBL" id="CP014167">
    <property type="protein sequence ID" value="ANS76191.1"/>
    <property type="molecule type" value="Genomic_DNA"/>
</dbReference>
<dbReference type="PANTHER" id="PTHR34094">
    <property type="match status" value="1"/>
</dbReference>